<comment type="caution">
    <text evidence="2">The sequence shown here is derived from an EMBL/GenBank/DDBJ whole genome shotgun (WGS) entry which is preliminary data.</text>
</comment>
<dbReference type="PANTHER" id="PTHR20992:SF9">
    <property type="entry name" value="AT15442P-RELATED"/>
    <property type="match status" value="1"/>
</dbReference>
<feature type="transmembrane region" description="Helical" evidence="1">
    <location>
        <begin position="173"/>
        <end position="198"/>
    </location>
</feature>
<dbReference type="RefSeq" id="WP_379904372.1">
    <property type="nucleotide sequence ID" value="NZ_JBHRTR010000034.1"/>
</dbReference>
<keyword evidence="1" id="KW-0812">Transmembrane</keyword>
<dbReference type="Proteomes" id="UP001595528">
    <property type="component" value="Unassembled WGS sequence"/>
</dbReference>
<feature type="transmembrane region" description="Helical" evidence="1">
    <location>
        <begin position="309"/>
        <end position="327"/>
    </location>
</feature>
<sequence>MSLKYIQVTAPSAHAEALRSTLADRDSIVDLRLSGIEDGERTLHLVAGPQDRQTLLDDIQGHFGPGTDWRMIVLPVEASVPQPEEPEEVRARLAWAATVQTREELYTTIEKGASLDTNYLLLVALSTIVAAIGMSEDNIAVVIGAMVIAPLLGPNLALILATALGDRDLIRRALTTGTAGVALAIAFSFALGLVMPLNLAAAELLARTDVSLSAVALALASGAAAALSATTGLSSTLVGVMVAVALLPPAATIGLMLAAGDVGRASGAALLLCANVICVNLSGQLVFLLRNVRPRTWLEKRAARQSVRLGLLVWAAGLLALAAFFVLRDAAT</sequence>
<evidence type="ECO:0000313" key="2">
    <source>
        <dbReference type="EMBL" id="MFC3229816.1"/>
    </source>
</evidence>
<keyword evidence="1" id="KW-0472">Membrane</keyword>
<feature type="transmembrane region" description="Helical" evidence="1">
    <location>
        <begin position="265"/>
        <end position="289"/>
    </location>
</feature>
<protein>
    <submittedName>
        <fullName evidence="2">TIGR00341 family protein</fullName>
    </submittedName>
</protein>
<proteinExistence type="predicted"/>
<evidence type="ECO:0000256" key="1">
    <source>
        <dbReference type="SAM" id="Phobius"/>
    </source>
</evidence>
<dbReference type="PANTHER" id="PTHR20992">
    <property type="entry name" value="AT15442P-RELATED"/>
    <property type="match status" value="1"/>
</dbReference>
<feature type="transmembrane region" description="Helical" evidence="1">
    <location>
        <begin position="119"/>
        <end position="135"/>
    </location>
</feature>
<organism evidence="2 3">
    <name type="scientific">Marinibaculum pumilum</name>
    <dbReference type="NCBI Taxonomy" id="1766165"/>
    <lineage>
        <taxon>Bacteria</taxon>
        <taxon>Pseudomonadati</taxon>
        <taxon>Pseudomonadota</taxon>
        <taxon>Alphaproteobacteria</taxon>
        <taxon>Rhodospirillales</taxon>
        <taxon>Rhodospirillaceae</taxon>
        <taxon>Marinibaculum</taxon>
    </lineage>
</organism>
<keyword evidence="3" id="KW-1185">Reference proteome</keyword>
<accession>A0ABV7L586</accession>
<feature type="transmembrane region" description="Helical" evidence="1">
    <location>
        <begin position="141"/>
        <end position="161"/>
    </location>
</feature>
<reference evidence="3" key="1">
    <citation type="journal article" date="2019" name="Int. J. Syst. Evol. Microbiol.">
        <title>The Global Catalogue of Microorganisms (GCM) 10K type strain sequencing project: providing services to taxonomists for standard genome sequencing and annotation.</title>
        <authorList>
            <consortium name="The Broad Institute Genomics Platform"/>
            <consortium name="The Broad Institute Genome Sequencing Center for Infectious Disease"/>
            <person name="Wu L."/>
            <person name="Ma J."/>
        </authorList>
    </citation>
    <scope>NUCLEOTIDE SEQUENCE [LARGE SCALE GENOMIC DNA]</scope>
    <source>
        <strain evidence="3">KCTC 42964</strain>
    </source>
</reference>
<dbReference type="Pfam" id="PF04087">
    <property type="entry name" value="DUF389"/>
    <property type="match status" value="1"/>
</dbReference>
<keyword evidence="1" id="KW-1133">Transmembrane helix</keyword>
<gene>
    <name evidence="2" type="ORF">ACFOGJ_21380</name>
</gene>
<dbReference type="EMBL" id="JBHRTR010000034">
    <property type="protein sequence ID" value="MFC3229816.1"/>
    <property type="molecule type" value="Genomic_DNA"/>
</dbReference>
<dbReference type="InterPro" id="IPR005240">
    <property type="entry name" value="DUF389"/>
</dbReference>
<feature type="transmembrane region" description="Helical" evidence="1">
    <location>
        <begin position="237"/>
        <end position="259"/>
    </location>
</feature>
<name>A0ABV7L586_9PROT</name>
<feature type="transmembrane region" description="Helical" evidence="1">
    <location>
        <begin position="210"/>
        <end position="230"/>
    </location>
</feature>
<dbReference type="NCBIfam" id="TIGR00341">
    <property type="entry name" value="TIGR00341 family protein"/>
    <property type="match status" value="1"/>
</dbReference>
<evidence type="ECO:0000313" key="3">
    <source>
        <dbReference type="Proteomes" id="UP001595528"/>
    </source>
</evidence>